<dbReference type="EMBL" id="CM042890">
    <property type="protein sequence ID" value="KAI4312830.1"/>
    <property type="molecule type" value="Genomic_DNA"/>
</dbReference>
<organism evidence="1 2">
    <name type="scientific">Melastoma candidum</name>
    <dbReference type="NCBI Taxonomy" id="119954"/>
    <lineage>
        <taxon>Eukaryota</taxon>
        <taxon>Viridiplantae</taxon>
        <taxon>Streptophyta</taxon>
        <taxon>Embryophyta</taxon>
        <taxon>Tracheophyta</taxon>
        <taxon>Spermatophyta</taxon>
        <taxon>Magnoliopsida</taxon>
        <taxon>eudicotyledons</taxon>
        <taxon>Gunneridae</taxon>
        <taxon>Pentapetalae</taxon>
        <taxon>rosids</taxon>
        <taxon>malvids</taxon>
        <taxon>Myrtales</taxon>
        <taxon>Melastomataceae</taxon>
        <taxon>Melastomatoideae</taxon>
        <taxon>Melastomateae</taxon>
        <taxon>Melastoma</taxon>
    </lineage>
</organism>
<accession>A0ACB9LPY9</accession>
<sequence length="138" mass="15175">MLKSLTPHIQSSVAKFVGMRTSPGSEKSNKKVMQAEELDQIDVSMEIWKRAFKDACERFCPIRGGGHECGCLPVLAKLVMEQLVVRLDVAMFNAILLESSDEIPTDPLSDPISDPSVLPIPPAKSSFGAGALLKRRHW</sequence>
<evidence type="ECO:0000313" key="2">
    <source>
        <dbReference type="Proteomes" id="UP001057402"/>
    </source>
</evidence>
<comment type="caution">
    <text evidence="1">The sequence shown here is derived from an EMBL/GenBank/DDBJ whole genome shotgun (WGS) entry which is preliminary data.</text>
</comment>
<name>A0ACB9LPY9_9MYRT</name>
<proteinExistence type="predicted"/>
<evidence type="ECO:0000313" key="1">
    <source>
        <dbReference type="EMBL" id="KAI4312830.1"/>
    </source>
</evidence>
<reference evidence="2" key="1">
    <citation type="journal article" date="2023" name="Front. Plant Sci.">
        <title>Chromosomal-level genome assembly of Melastoma candidum provides insights into trichome evolution.</title>
        <authorList>
            <person name="Zhong Y."/>
            <person name="Wu W."/>
            <person name="Sun C."/>
            <person name="Zou P."/>
            <person name="Liu Y."/>
            <person name="Dai S."/>
            <person name="Zhou R."/>
        </authorList>
    </citation>
    <scope>NUCLEOTIDE SEQUENCE [LARGE SCALE GENOMIC DNA]</scope>
</reference>
<gene>
    <name evidence="1" type="ORF">MLD38_037621</name>
</gene>
<protein>
    <submittedName>
        <fullName evidence="1">Uncharacterized protein</fullName>
    </submittedName>
</protein>
<dbReference type="Proteomes" id="UP001057402">
    <property type="component" value="Chromosome 11"/>
</dbReference>
<keyword evidence="2" id="KW-1185">Reference proteome</keyword>